<reference evidence="1 2" key="1">
    <citation type="submission" date="2017-08" db="EMBL/GenBank/DDBJ databases">
        <authorList>
            <person name="de Groot N.N."/>
        </authorList>
    </citation>
    <scope>NUCLEOTIDE SEQUENCE [LARGE SCALE GENOMIC DNA]</scope>
    <source>
        <strain evidence="1 2">PfR 37</strain>
    </source>
</reference>
<accession>A0A2N1E5V0</accession>
<evidence type="ECO:0000313" key="2">
    <source>
        <dbReference type="Proteomes" id="UP000233564"/>
    </source>
</evidence>
<organism evidence="1 2">
    <name type="scientific">Pseudomonas fluorescens</name>
    <dbReference type="NCBI Taxonomy" id="294"/>
    <lineage>
        <taxon>Bacteria</taxon>
        <taxon>Pseudomonadati</taxon>
        <taxon>Pseudomonadota</taxon>
        <taxon>Gammaproteobacteria</taxon>
        <taxon>Pseudomonadales</taxon>
        <taxon>Pseudomonadaceae</taxon>
        <taxon>Pseudomonas</taxon>
    </lineage>
</organism>
<dbReference type="EMBL" id="NVXX01000017">
    <property type="protein sequence ID" value="PKH20321.1"/>
    <property type="molecule type" value="Genomic_DNA"/>
</dbReference>
<comment type="caution">
    <text evidence="1">The sequence shown here is derived from an EMBL/GenBank/DDBJ whole genome shotgun (WGS) entry which is preliminary data.</text>
</comment>
<gene>
    <name evidence="1" type="ORF">CIB54_13340</name>
</gene>
<proteinExistence type="predicted"/>
<protein>
    <submittedName>
        <fullName evidence="1">Uncharacterized protein</fullName>
    </submittedName>
</protein>
<sequence>MVTLNTADGATSRLAGKTLDQFERFGQVPAHHVIGQVFKSNRSDLETAELLKLLGTLVTTLKTWMNNDNAPHTPPAPVAVIPKLLV</sequence>
<dbReference type="RefSeq" id="WP_065952983.1">
    <property type="nucleotide sequence ID" value="NZ_KZ477996.1"/>
</dbReference>
<name>A0A2N1E5V0_PSEFL</name>
<evidence type="ECO:0000313" key="1">
    <source>
        <dbReference type="EMBL" id="PKH20321.1"/>
    </source>
</evidence>
<dbReference type="Proteomes" id="UP000233564">
    <property type="component" value="Unassembled WGS sequence"/>
</dbReference>
<dbReference type="AlphaFoldDB" id="A0A2N1E5V0"/>